<evidence type="ECO:0000256" key="7">
    <source>
        <dbReference type="ARBA" id="ARBA00023326"/>
    </source>
</evidence>
<feature type="region of interest" description="Disordered" evidence="9">
    <location>
        <begin position="391"/>
        <end position="425"/>
    </location>
</feature>
<dbReference type="EMBL" id="LGTC01000001">
    <property type="protein sequence ID" value="KNY25129.1"/>
    <property type="molecule type" value="Genomic_DNA"/>
</dbReference>
<sequence length="487" mass="54187" precursor="true">MRKKVYKIVSVTMLVIIMVSACLVGNINIASASGPYSGRLTGVNWFGFETSNYVVHGIWARDYKSVLQQIKDLGFNCVRIPWCNDMIGKKPNSVQINAVGVDPYTKKTGLNLDLEGLDSLGILDKIIGEAGRLGLMIVLDNHSRQAGGYMTETLWYTAKTSEEKWISDWVMMAKRYKDYENVVGYDLNNEPHGNLTQGMKPPATWGYDEEGYGNTDWKAAAEKCGVELLKVNPNALIIVEGVENYKGANYWWGGNLKGVRDYPITKIPKANLMYSPHEYGPEVYPQSWFTSPDFPNNLPQIWDENFWFVQKENIAPLFIGEFGIKDPTPGKTPAIWLKTFMEYAGKKCSWTYWSMNPNSGDTGGILKDDWATVEQAKVDAIKAYLAPQMPPFKVPQDTSNPPSSTPSESNTPPATPTPTKPSNSTVLVAEDINGDSTVNMTDIMEIAKRFGAVAGDARYKINCDLNSDGAINMTDVIMIAKKFGFTY</sequence>
<dbReference type="eggNOG" id="COG2730">
    <property type="taxonomic scope" value="Bacteria"/>
</dbReference>
<accession>A0A0L6JHC8</accession>
<dbReference type="SUPFAM" id="SSF63446">
    <property type="entry name" value="Type I dockerin domain"/>
    <property type="match status" value="1"/>
</dbReference>
<evidence type="ECO:0000259" key="10">
    <source>
        <dbReference type="PROSITE" id="PS51766"/>
    </source>
</evidence>
<comment type="catalytic activity">
    <reaction evidence="1">
        <text>Endohydrolysis of (1-&gt;4)-beta-D-glucosidic linkages in cellulose, lichenin and cereal beta-D-glucans.</text>
        <dbReference type="EC" id="3.2.1.4"/>
    </reaction>
</comment>
<protein>
    <recommendedName>
        <fullName evidence="2">cellulase</fullName>
        <ecNumber evidence="2">3.2.1.4</ecNumber>
    </recommendedName>
</protein>
<evidence type="ECO:0000256" key="6">
    <source>
        <dbReference type="ARBA" id="ARBA00023295"/>
    </source>
</evidence>
<dbReference type="InterPro" id="IPR017853">
    <property type="entry name" value="GH"/>
</dbReference>
<keyword evidence="5" id="KW-0119">Carbohydrate metabolism</keyword>
<keyword evidence="7" id="KW-0624">Polysaccharide degradation</keyword>
<keyword evidence="3 8" id="KW-0378">Hydrolase</keyword>
<evidence type="ECO:0000256" key="1">
    <source>
        <dbReference type="ARBA" id="ARBA00000966"/>
    </source>
</evidence>
<keyword evidence="6 8" id="KW-0326">Glycosidase</keyword>
<dbReference type="RefSeq" id="WP_050752989.1">
    <property type="nucleotide sequence ID" value="NZ_KN050763.1"/>
</dbReference>
<dbReference type="PANTHER" id="PTHR35923">
    <property type="entry name" value="MAJOR EXTRACELLULAR ENDOGLUCANASE"/>
    <property type="match status" value="1"/>
</dbReference>
<name>A0A0L6JHC8_9FIRM</name>
<dbReference type="Pfam" id="PF00404">
    <property type="entry name" value="Dockerin_1"/>
    <property type="match status" value="1"/>
</dbReference>
<evidence type="ECO:0000313" key="12">
    <source>
        <dbReference type="Proteomes" id="UP000036923"/>
    </source>
</evidence>
<evidence type="ECO:0000256" key="5">
    <source>
        <dbReference type="ARBA" id="ARBA00023277"/>
    </source>
</evidence>
<keyword evidence="4" id="KW-0136">Cellulose degradation</keyword>
<dbReference type="PATRIC" id="fig|398512.5.peg.407"/>
<dbReference type="InterPro" id="IPR001547">
    <property type="entry name" value="Glyco_hydro_5"/>
</dbReference>
<dbReference type="Proteomes" id="UP000036923">
    <property type="component" value="Unassembled WGS sequence"/>
</dbReference>
<dbReference type="PROSITE" id="PS00448">
    <property type="entry name" value="CLOS_CELLULOSOME_RPT"/>
    <property type="match status" value="1"/>
</dbReference>
<dbReference type="OrthoDB" id="9800475at2"/>
<keyword evidence="12" id="KW-1185">Reference proteome</keyword>
<comment type="similarity">
    <text evidence="8">Belongs to the glycosyl hydrolase 5 (cellulase A) family.</text>
</comment>
<dbReference type="PROSITE" id="PS00018">
    <property type="entry name" value="EF_HAND_1"/>
    <property type="match status" value="1"/>
</dbReference>
<reference evidence="12" key="1">
    <citation type="submission" date="2015-07" db="EMBL/GenBank/DDBJ databases">
        <title>Near-Complete Genome Sequence of the Cellulolytic Bacterium Bacteroides (Pseudobacteroides) cellulosolvens ATCC 35603.</title>
        <authorList>
            <person name="Dassa B."/>
            <person name="Utturkar S.M."/>
            <person name="Klingeman D.M."/>
            <person name="Hurt R.A."/>
            <person name="Keller M."/>
            <person name="Xu J."/>
            <person name="Reddy Y.H.K."/>
            <person name="Borovok I."/>
            <person name="Grinberg I.R."/>
            <person name="Lamed R."/>
            <person name="Zhivin O."/>
            <person name="Bayer E.A."/>
            <person name="Brown S.D."/>
        </authorList>
    </citation>
    <scope>NUCLEOTIDE SEQUENCE [LARGE SCALE GENOMIC DNA]</scope>
    <source>
        <strain evidence="12">DSM 2933</strain>
    </source>
</reference>
<evidence type="ECO:0000256" key="3">
    <source>
        <dbReference type="ARBA" id="ARBA00022801"/>
    </source>
</evidence>
<dbReference type="SUPFAM" id="SSF51445">
    <property type="entry name" value="(Trans)glycosidases"/>
    <property type="match status" value="1"/>
</dbReference>
<dbReference type="PROSITE" id="PS51766">
    <property type="entry name" value="DOCKERIN"/>
    <property type="match status" value="1"/>
</dbReference>
<dbReference type="Gene3D" id="3.20.20.80">
    <property type="entry name" value="Glycosidases"/>
    <property type="match status" value="1"/>
</dbReference>
<gene>
    <name evidence="11" type="ORF">Bccel_0386</name>
</gene>
<dbReference type="EC" id="3.2.1.4" evidence="2"/>
<dbReference type="InterPro" id="IPR002105">
    <property type="entry name" value="Dockerin_1_rpt"/>
</dbReference>
<evidence type="ECO:0000256" key="2">
    <source>
        <dbReference type="ARBA" id="ARBA00012601"/>
    </source>
</evidence>
<proteinExistence type="inferred from homology"/>
<dbReference type="InterPro" id="IPR036439">
    <property type="entry name" value="Dockerin_dom_sf"/>
</dbReference>
<dbReference type="InterPro" id="IPR016134">
    <property type="entry name" value="Dockerin_dom"/>
</dbReference>
<dbReference type="STRING" id="398512.Bccel_0386"/>
<feature type="compositionally biased region" description="Low complexity" evidence="9">
    <location>
        <begin position="398"/>
        <end position="412"/>
    </location>
</feature>
<evidence type="ECO:0000313" key="11">
    <source>
        <dbReference type="EMBL" id="KNY25129.1"/>
    </source>
</evidence>
<dbReference type="GO" id="GO:0030245">
    <property type="term" value="P:cellulose catabolic process"/>
    <property type="evidence" value="ECO:0007669"/>
    <property type="project" value="UniProtKB-KW"/>
</dbReference>
<dbReference type="AlphaFoldDB" id="A0A0L6JHC8"/>
<dbReference type="Gene3D" id="2.60.40.4130">
    <property type="match status" value="1"/>
</dbReference>
<comment type="caution">
    <text evidence="11">The sequence shown here is derived from an EMBL/GenBank/DDBJ whole genome shotgun (WGS) entry which is preliminary data.</text>
</comment>
<dbReference type="Pfam" id="PF00150">
    <property type="entry name" value="Cellulase"/>
    <property type="match status" value="1"/>
</dbReference>
<dbReference type="GO" id="GO:0008810">
    <property type="term" value="F:cellulase activity"/>
    <property type="evidence" value="ECO:0007669"/>
    <property type="project" value="UniProtKB-EC"/>
</dbReference>
<dbReference type="InterPro" id="IPR018247">
    <property type="entry name" value="EF_Hand_1_Ca_BS"/>
</dbReference>
<evidence type="ECO:0000256" key="8">
    <source>
        <dbReference type="RuleBase" id="RU361153"/>
    </source>
</evidence>
<dbReference type="PANTHER" id="PTHR35923:SF2">
    <property type="entry name" value="ENDOGLUCANASE"/>
    <property type="match status" value="1"/>
</dbReference>
<organism evidence="11 12">
    <name type="scientific">Pseudobacteroides cellulosolvens ATCC 35603 = DSM 2933</name>
    <dbReference type="NCBI Taxonomy" id="398512"/>
    <lineage>
        <taxon>Bacteria</taxon>
        <taxon>Bacillati</taxon>
        <taxon>Bacillota</taxon>
        <taxon>Clostridia</taxon>
        <taxon>Eubacteriales</taxon>
        <taxon>Oscillospiraceae</taxon>
        <taxon>Pseudobacteroides</taxon>
    </lineage>
</organism>
<feature type="domain" description="Dockerin" evidence="10">
    <location>
        <begin position="425"/>
        <end position="487"/>
    </location>
</feature>
<dbReference type="PROSITE" id="PS51257">
    <property type="entry name" value="PROKAR_LIPOPROTEIN"/>
    <property type="match status" value="1"/>
</dbReference>
<evidence type="ECO:0000256" key="4">
    <source>
        <dbReference type="ARBA" id="ARBA00023001"/>
    </source>
</evidence>
<dbReference type="CDD" id="cd14254">
    <property type="entry name" value="Dockerin_II"/>
    <property type="match status" value="1"/>
</dbReference>
<evidence type="ECO:0000256" key="9">
    <source>
        <dbReference type="SAM" id="MobiDB-lite"/>
    </source>
</evidence>